<dbReference type="GO" id="GO:0032981">
    <property type="term" value="P:mitochondrial respiratory chain complex I assembly"/>
    <property type="evidence" value="ECO:0007669"/>
    <property type="project" value="TreeGrafter"/>
</dbReference>
<dbReference type="InterPro" id="IPR036188">
    <property type="entry name" value="FAD/NAD-bd_sf"/>
</dbReference>
<gene>
    <name evidence="4" type="ORF">SAMN04488036_10461</name>
</gene>
<reference evidence="5" key="1">
    <citation type="submission" date="2016-10" db="EMBL/GenBank/DDBJ databases">
        <authorList>
            <person name="Varghese N."/>
            <person name="Submissions S."/>
        </authorList>
    </citation>
    <scope>NUCLEOTIDE SEQUENCE [LARGE SCALE GENOMIC DNA]</scope>
    <source>
        <strain evidence="5">DSM 28453</strain>
    </source>
</reference>
<proteinExistence type="predicted"/>
<dbReference type="Gene3D" id="3.50.50.60">
    <property type="entry name" value="FAD/NAD(P)-binding domain"/>
    <property type="match status" value="1"/>
</dbReference>
<dbReference type="SUPFAM" id="SSF51905">
    <property type="entry name" value="FAD/NAD(P)-binding domain"/>
    <property type="match status" value="1"/>
</dbReference>
<dbReference type="InterPro" id="IPR006076">
    <property type="entry name" value="FAD-dep_OxRdtase"/>
</dbReference>
<evidence type="ECO:0000313" key="5">
    <source>
        <dbReference type="Proteomes" id="UP000198851"/>
    </source>
</evidence>
<dbReference type="Proteomes" id="UP000198851">
    <property type="component" value="Unassembled WGS sequence"/>
</dbReference>
<dbReference type="GO" id="GO:0005737">
    <property type="term" value="C:cytoplasm"/>
    <property type="evidence" value="ECO:0007669"/>
    <property type="project" value="TreeGrafter"/>
</dbReference>
<feature type="domain" description="FAD dependent oxidoreductase" evidence="3">
    <location>
        <begin position="15"/>
        <end position="375"/>
    </location>
</feature>
<keyword evidence="2" id="KW-1133">Transmembrane helix</keyword>
<dbReference type="STRING" id="1280847.SAMN04488036_10461"/>
<dbReference type="PANTHER" id="PTHR13847">
    <property type="entry name" value="SARCOSINE DEHYDROGENASE-RELATED"/>
    <property type="match status" value="1"/>
</dbReference>
<evidence type="ECO:0000259" key="3">
    <source>
        <dbReference type="Pfam" id="PF01266"/>
    </source>
</evidence>
<protein>
    <submittedName>
        <fullName evidence="4">Glycine/D-amino acid oxidase</fullName>
    </submittedName>
</protein>
<organism evidence="4 5">
    <name type="scientific">Shimia haliotis</name>
    <dbReference type="NCBI Taxonomy" id="1280847"/>
    <lineage>
        <taxon>Bacteria</taxon>
        <taxon>Pseudomonadati</taxon>
        <taxon>Pseudomonadota</taxon>
        <taxon>Alphaproteobacteria</taxon>
        <taxon>Rhodobacterales</taxon>
        <taxon>Roseobacteraceae</taxon>
    </lineage>
</organism>
<evidence type="ECO:0000256" key="2">
    <source>
        <dbReference type="SAM" id="Phobius"/>
    </source>
</evidence>
<dbReference type="RefSeq" id="WP_093323688.1">
    <property type="nucleotide sequence ID" value="NZ_FOSZ01000004.1"/>
</dbReference>
<feature type="transmembrane region" description="Helical" evidence="2">
    <location>
        <begin position="12"/>
        <end position="32"/>
    </location>
</feature>
<dbReference type="AlphaFoldDB" id="A0A1I4E6F2"/>
<dbReference type="OrthoDB" id="9806452at2"/>
<dbReference type="GO" id="GO:0016491">
    <property type="term" value="F:oxidoreductase activity"/>
    <property type="evidence" value="ECO:0007669"/>
    <property type="project" value="UniProtKB-KW"/>
</dbReference>
<keyword evidence="2" id="KW-0812">Transmembrane</keyword>
<name>A0A1I4E6F2_9RHOB</name>
<dbReference type="Gene3D" id="3.30.9.10">
    <property type="entry name" value="D-Amino Acid Oxidase, subunit A, domain 2"/>
    <property type="match status" value="1"/>
</dbReference>
<accession>A0A1I4E6F2</accession>
<dbReference type="Pfam" id="PF01266">
    <property type="entry name" value="DAO"/>
    <property type="match status" value="1"/>
</dbReference>
<keyword evidence="5" id="KW-1185">Reference proteome</keyword>
<keyword evidence="1" id="KW-0560">Oxidoreductase</keyword>
<dbReference type="PANTHER" id="PTHR13847:SF287">
    <property type="entry name" value="FAD-DEPENDENT OXIDOREDUCTASE DOMAIN-CONTAINING PROTEIN 1"/>
    <property type="match status" value="1"/>
</dbReference>
<evidence type="ECO:0000256" key="1">
    <source>
        <dbReference type="ARBA" id="ARBA00023002"/>
    </source>
</evidence>
<evidence type="ECO:0000313" key="4">
    <source>
        <dbReference type="EMBL" id="SFL01345.1"/>
    </source>
</evidence>
<sequence length="406" mass="45066">MATRFASTPEKASYDVVIIGGAIMGASTAWFLSNNKDFNGSVLVVERDPSYETSSTAHTNSCMRQQFSSELNVRISQFAADFVKNLRSYMGGDERVPEMDIQNYGYLYLADNQGFADVLRTNQKVQLATGAETRLLTAEEIAEEYPFYNVEDVVLGSINTKDEGYWDGGGVFDWFRRSSRENGVEYVANEVIAMTKCAAGTRVESVTLKSGEVIACGQVVNASGPRAARTAQMAGIDVPVEPRKRFTWIFTAENPLDCDLPLTIDPTGVHFRQDGPQSYLAGCAADPDPAVDFDDFHMDHNRWQDHVWPIIATRIPQFEAIKVVTEWAGHYAYNTLDQNAILGPHPEVENFVFLNGFSGHGLQQSPAMGRGTAEWLIYGSYRTLDLSPFGYERIAQGRPFVEKAVI</sequence>
<keyword evidence="2" id="KW-0472">Membrane</keyword>
<dbReference type="EMBL" id="FOSZ01000004">
    <property type="protein sequence ID" value="SFL01345.1"/>
    <property type="molecule type" value="Genomic_DNA"/>
</dbReference>